<accession>A0A812NGG5</accession>
<keyword evidence="5" id="KW-1185">Reference proteome</keyword>
<dbReference type="AlphaFoldDB" id="A0A812NGG5"/>
<dbReference type="Proteomes" id="UP000604046">
    <property type="component" value="Unassembled WGS sequence"/>
</dbReference>
<proteinExistence type="predicted"/>
<keyword evidence="1" id="KW-0862">Zinc</keyword>
<dbReference type="GO" id="GO:0008270">
    <property type="term" value="F:zinc ion binding"/>
    <property type="evidence" value="ECO:0007669"/>
    <property type="project" value="UniProtKB-KW"/>
</dbReference>
<evidence type="ECO:0000259" key="3">
    <source>
        <dbReference type="PROSITE" id="PS50103"/>
    </source>
</evidence>
<keyword evidence="2" id="KW-0175">Coiled coil</keyword>
<evidence type="ECO:0000256" key="2">
    <source>
        <dbReference type="SAM" id="Coils"/>
    </source>
</evidence>
<feature type="zinc finger region" description="C3H1-type" evidence="1">
    <location>
        <begin position="123"/>
        <end position="150"/>
    </location>
</feature>
<name>A0A812NGG5_9DINO</name>
<protein>
    <recommendedName>
        <fullName evidence="3">C3H1-type domain-containing protein</fullName>
    </recommendedName>
</protein>
<dbReference type="PROSITE" id="PS50103">
    <property type="entry name" value="ZF_C3H1"/>
    <property type="match status" value="1"/>
</dbReference>
<evidence type="ECO:0000256" key="1">
    <source>
        <dbReference type="PROSITE-ProRule" id="PRU00723"/>
    </source>
</evidence>
<comment type="caution">
    <text evidence="4">The sequence shown here is derived from an EMBL/GenBank/DDBJ whole genome shotgun (WGS) entry which is preliminary data.</text>
</comment>
<keyword evidence="1" id="KW-0479">Metal-binding</keyword>
<dbReference type="InterPro" id="IPR000571">
    <property type="entry name" value="Znf_CCCH"/>
</dbReference>
<gene>
    <name evidence="4" type="ORF">SNAT2548_LOCUS16751</name>
</gene>
<feature type="domain" description="C3H1-type" evidence="3">
    <location>
        <begin position="123"/>
        <end position="150"/>
    </location>
</feature>
<reference evidence="4" key="1">
    <citation type="submission" date="2021-02" db="EMBL/GenBank/DDBJ databases">
        <authorList>
            <person name="Dougan E. K."/>
            <person name="Rhodes N."/>
            <person name="Thang M."/>
            <person name="Chan C."/>
        </authorList>
    </citation>
    <scope>NUCLEOTIDE SEQUENCE</scope>
</reference>
<keyword evidence="1" id="KW-0863">Zinc-finger</keyword>
<evidence type="ECO:0000313" key="5">
    <source>
        <dbReference type="Proteomes" id="UP000604046"/>
    </source>
</evidence>
<organism evidence="4 5">
    <name type="scientific">Symbiodinium natans</name>
    <dbReference type="NCBI Taxonomy" id="878477"/>
    <lineage>
        <taxon>Eukaryota</taxon>
        <taxon>Sar</taxon>
        <taxon>Alveolata</taxon>
        <taxon>Dinophyceae</taxon>
        <taxon>Suessiales</taxon>
        <taxon>Symbiodiniaceae</taxon>
        <taxon>Symbiodinium</taxon>
    </lineage>
</organism>
<dbReference type="EMBL" id="CAJNDS010002090">
    <property type="protein sequence ID" value="CAE7319593.1"/>
    <property type="molecule type" value="Genomic_DNA"/>
</dbReference>
<sequence>MALELQYRGTFIDVWEDPFELSRSTMRSASTPAPRVRTLECAAEVEERELQGYVENLSHRMAELTEEINQKATTSNATEPTAAEEVQPVQPEAIPGSAQGDLSPLPQVPDVRAFSEGSVGHPEMCRRPCVYFNRGLCQSGAACTYCHGHHSDRGPKPDKKQRTTLDEITQAQLLSLVLRALRQRAEATGMADKAAGVLILLEQELHSLHGESESADAAMDSQAQKLSKVMVRMSFGALLSLAAHRLGLDQFQGRLGQEIEALRRRV</sequence>
<feature type="coiled-coil region" evidence="2">
    <location>
        <begin position="36"/>
        <end position="74"/>
    </location>
</feature>
<evidence type="ECO:0000313" key="4">
    <source>
        <dbReference type="EMBL" id="CAE7319593.1"/>
    </source>
</evidence>